<gene>
    <name evidence="1" type="ORF">AB1Y20_005012</name>
</gene>
<dbReference type="Proteomes" id="UP001515480">
    <property type="component" value="Unassembled WGS sequence"/>
</dbReference>
<sequence>MLVLPAIAAATPRFNNSKCPHYWELQAPRVASSFDFSRDVPGLYYELAFHDWTQRPLCPTPPRCITSLKQVRTHADGVRYVNDTWRLQCFGRAYPQTLLFNQTEARGALRGYVPTTRIPFLPESIAAGLVFPDTIVDFKRGAEGWLLEVQCVEALGGVRFVGINFYSKTKTEAAFQEMHQAALDRGLGFWMDSRPWGLSRVNHTDCPDEPHDVLEA</sequence>
<dbReference type="AlphaFoldDB" id="A0AB34J5B3"/>
<protein>
    <submittedName>
        <fullName evidence="1">Uncharacterized protein</fullName>
    </submittedName>
</protein>
<evidence type="ECO:0000313" key="2">
    <source>
        <dbReference type="Proteomes" id="UP001515480"/>
    </source>
</evidence>
<evidence type="ECO:0000313" key="1">
    <source>
        <dbReference type="EMBL" id="KAL1511724.1"/>
    </source>
</evidence>
<organism evidence="1 2">
    <name type="scientific">Prymnesium parvum</name>
    <name type="common">Toxic golden alga</name>
    <dbReference type="NCBI Taxonomy" id="97485"/>
    <lineage>
        <taxon>Eukaryota</taxon>
        <taxon>Haptista</taxon>
        <taxon>Haptophyta</taxon>
        <taxon>Prymnesiophyceae</taxon>
        <taxon>Prymnesiales</taxon>
        <taxon>Prymnesiaceae</taxon>
        <taxon>Prymnesium</taxon>
    </lineage>
</organism>
<accession>A0AB34J5B3</accession>
<keyword evidence="2" id="KW-1185">Reference proteome</keyword>
<reference evidence="1 2" key="1">
    <citation type="journal article" date="2024" name="Science">
        <title>Giant polyketide synthase enzymes in the biosynthesis of giant marine polyether toxins.</title>
        <authorList>
            <person name="Fallon T.R."/>
            <person name="Shende V.V."/>
            <person name="Wierzbicki I.H."/>
            <person name="Pendleton A.L."/>
            <person name="Watervoot N.F."/>
            <person name="Auber R.P."/>
            <person name="Gonzalez D.J."/>
            <person name="Wisecaver J.H."/>
            <person name="Moore B.S."/>
        </authorList>
    </citation>
    <scope>NUCLEOTIDE SEQUENCE [LARGE SCALE GENOMIC DNA]</scope>
    <source>
        <strain evidence="1 2">12B1</strain>
    </source>
</reference>
<comment type="caution">
    <text evidence="1">The sequence shown here is derived from an EMBL/GenBank/DDBJ whole genome shotgun (WGS) entry which is preliminary data.</text>
</comment>
<proteinExistence type="predicted"/>
<name>A0AB34J5B3_PRYPA</name>
<dbReference type="EMBL" id="JBGBPQ010000013">
    <property type="protein sequence ID" value="KAL1511724.1"/>
    <property type="molecule type" value="Genomic_DNA"/>
</dbReference>